<comment type="caution">
    <text evidence="1">The sequence shown here is derived from an EMBL/GenBank/DDBJ whole genome shotgun (WGS) entry which is preliminary data.</text>
</comment>
<sequence length="199" mass="20867">MKERAISTNMLTLTKFSSGGGGGGGGGKCCASAATRHYRPTYTRMETFDDGTPLSFYRQQVAKMYGSGGGGGKMRYGGGGGGGGGGGYGGRGGRAMGGGGRNHYKPMVGQLYKNSFGYQNMLMGGGFMKMDNGFGPAGMHTSKKWRGFGRNLVSKKGGGGYQSDGEKLTNVHVVASGATDEYKDSYLTMIADTNKRRQY</sequence>
<name>A0A9Q0RNV5_BLOTA</name>
<evidence type="ECO:0000313" key="1">
    <source>
        <dbReference type="EMBL" id="KAJ6222803.1"/>
    </source>
</evidence>
<organism evidence="1 2">
    <name type="scientific">Blomia tropicalis</name>
    <name type="common">Mite</name>
    <dbReference type="NCBI Taxonomy" id="40697"/>
    <lineage>
        <taxon>Eukaryota</taxon>
        <taxon>Metazoa</taxon>
        <taxon>Ecdysozoa</taxon>
        <taxon>Arthropoda</taxon>
        <taxon>Chelicerata</taxon>
        <taxon>Arachnida</taxon>
        <taxon>Acari</taxon>
        <taxon>Acariformes</taxon>
        <taxon>Sarcoptiformes</taxon>
        <taxon>Astigmata</taxon>
        <taxon>Glycyphagoidea</taxon>
        <taxon>Echimyopodidae</taxon>
        <taxon>Blomia</taxon>
    </lineage>
</organism>
<proteinExistence type="predicted"/>
<reference evidence="1" key="1">
    <citation type="submission" date="2022-12" db="EMBL/GenBank/DDBJ databases">
        <title>Genome assemblies of Blomia tropicalis.</title>
        <authorList>
            <person name="Cui Y."/>
        </authorList>
    </citation>
    <scope>NUCLEOTIDE SEQUENCE</scope>
    <source>
        <tissue evidence="1">Adult mites</tissue>
    </source>
</reference>
<dbReference type="EMBL" id="JAPWDV010000001">
    <property type="protein sequence ID" value="KAJ6222803.1"/>
    <property type="molecule type" value="Genomic_DNA"/>
</dbReference>
<gene>
    <name evidence="1" type="ORF">RDWZM_001348</name>
</gene>
<evidence type="ECO:0000313" key="2">
    <source>
        <dbReference type="Proteomes" id="UP001142055"/>
    </source>
</evidence>
<protein>
    <submittedName>
        <fullName evidence="1">Uncharacterized protein</fullName>
    </submittedName>
</protein>
<keyword evidence="2" id="KW-1185">Reference proteome</keyword>
<dbReference type="AlphaFoldDB" id="A0A9Q0RNV5"/>
<accession>A0A9Q0RNV5</accession>
<dbReference type="OMA" id="DSYLTMI"/>
<dbReference type="Proteomes" id="UP001142055">
    <property type="component" value="Chromosome 1"/>
</dbReference>